<dbReference type="EMBL" id="NGKC01000018">
    <property type="protein sequence ID" value="RSU09509.1"/>
    <property type="molecule type" value="Genomic_DNA"/>
</dbReference>
<keyword evidence="2" id="KW-1133">Transmembrane helix</keyword>
<comment type="caution">
    <text evidence="4">The sequence shown here is derived from an EMBL/GenBank/DDBJ whole genome shotgun (WGS) entry which is preliminary data.</text>
</comment>
<keyword evidence="2" id="KW-0812">Transmembrane</keyword>
<dbReference type="SMART" id="SM00257">
    <property type="entry name" value="LysM"/>
    <property type="match status" value="1"/>
</dbReference>
<evidence type="ECO:0000313" key="5">
    <source>
        <dbReference type="Proteomes" id="UP000286773"/>
    </source>
</evidence>
<feature type="compositionally biased region" description="Basic and acidic residues" evidence="1">
    <location>
        <begin position="101"/>
        <end position="110"/>
    </location>
</feature>
<organism evidence="4 5">
    <name type="scientific">Vagococcus acidifermentans</name>
    <dbReference type="NCBI Taxonomy" id="564710"/>
    <lineage>
        <taxon>Bacteria</taxon>
        <taxon>Bacillati</taxon>
        <taxon>Bacillota</taxon>
        <taxon>Bacilli</taxon>
        <taxon>Lactobacillales</taxon>
        <taxon>Enterococcaceae</taxon>
        <taxon>Vagococcus</taxon>
    </lineage>
</organism>
<dbReference type="RefSeq" id="WP_126814794.1">
    <property type="nucleotide sequence ID" value="NZ_NGKC01000018.1"/>
</dbReference>
<feature type="transmembrane region" description="Helical" evidence="2">
    <location>
        <begin position="38"/>
        <end position="61"/>
    </location>
</feature>
<dbReference type="SUPFAM" id="SSF54106">
    <property type="entry name" value="LysM domain"/>
    <property type="match status" value="1"/>
</dbReference>
<proteinExistence type="predicted"/>
<dbReference type="Gene3D" id="3.10.350.10">
    <property type="entry name" value="LysM domain"/>
    <property type="match status" value="1"/>
</dbReference>
<dbReference type="GO" id="GO:0008932">
    <property type="term" value="F:lytic endotransglycosylase activity"/>
    <property type="evidence" value="ECO:0007669"/>
    <property type="project" value="TreeGrafter"/>
</dbReference>
<accession>A0A430AN41</accession>
<dbReference type="InterPro" id="IPR049981">
    <property type="entry name" value="SPy_0802-like"/>
</dbReference>
<evidence type="ECO:0000259" key="3">
    <source>
        <dbReference type="PROSITE" id="PS51782"/>
    </source>
</evidence>
<feature type="compositionally biased region" description="Basic and acidic residues" evidence="1">
    <location>
        <begin position="1"/>
        <end position="11"/>
    </location>
</feature>
<dbReference type="NCBIfam" id="NF042931">
    <property type="entry name" value="SAG1386_EF1546"/>
    <property type="match status" value="1"/>
</dbReference>
<reference evidence="4 5" key="1">
    <citation type="submission" date="2017-05" db="EMBL/GenBank/DDBJ databases">
        <title>Vagococcus spp. assemblies.</title>
        <authorList>
            <person name="Gulvik C.A."/>
        </authorList>
    </citation>
    <scope>NUCLEOTIDE SEQUENCE [LARGE SCALE GENOMIC DNA]</scope>
    <source>
        <strain evidence="4 5">LMG 24798</strain>
    </source>
</reference>
<keyword evidence="5" id="KW-1185">Reference proteome</keyword>
<evidence type="ECO:0000313" key="4">
    <source>
        <dbReference type="EMBL" id="RSU09509.1"/>
    </source>
</evidence>
<dbReference type="AlphaFoldDB" id="A0A430AN41"/>
<dbReference type="PANTHER" id="PTHR33734">
    <property type="entry name" value="LYSM DOMAIN-CONTAINING GPI-ANCHORED PROTEIN 2"/>
    <property type="match status" value="1"/>
</dbReference>
<name>A0A430AN41_9ENTE</name>
<dbReference type="Proteomes" id="UP000286773">
    <property type="component" value="Unassembled WGS sequence"/>
</dbReference>
<feature type="domain" description="LysM" evidence="3">
    <location>
        <begin position="141"/>
        <end position="185"/>
    </location>
</feature>
<dbReference type="Pfam" id="PF01476">
    <property type="entry name" value="LysM"/>
    <property type="match status" value="1"/>
</dbReference>
<feature type="compositionally biased region" description="Basic and acidic residues" evidence="1">
    <location>
        <begin position="18"/>
        <end position="34"/>
    </location>
</feature>
<gene>
    <name evidence="4" type="ORF">CBF27_12430</name>
</gene>
<keyword evidence="2" id="KW-0472">Membrane</keyword>
<feature type="region of interest" description="Disordered" evidence="1">
    <location>
        <begin position="1"/>
        <end position="34"/>
    </location>
</feature>
<dbReference type="InterPro" id="IPR018392">
    <property type="entry name" value="LysM"/>
</dbReference>
<dbReference type="InterPro" id="IPR036779">
    <property type="entry name" value="LysM_dom_sf"/>
</dbReference>
<feature type="region of interest" description="Disordered" evidence="1">
    <location>
        <begin position="67"/>
        <end position="144"/>
    </location>
</feature>
<protein>
    <recommendedName>
        <fullName evidence="3">LysM domain-containing protein</fullName>
    </recommendedName>
</protein>
<evidence type="ECO:0000256" key="2">
    <source>
        <dbReference type="SAM" id="Phobius"/>
    </source>
</evidence>
<dbReference type="PANTHER" id="PTHR33734:SF22">
    <property type="entry name" value="MEMBRANE-BOUND LYTIC MUREIN TRANSGLYCOSYLASE D"/>
    <property type="match status" value="1"/>
</dbReference>
<feature type="compositionally biased region" description="Low complexity" evidence="1">
    <location>
        <begin position="111"/>
        <end position="142"/>
    </location>
</feature>
<feature type="compositionally biased region" description="Low complexity" evidence="1">
    <location>
        <begin position="84"/>
        <end position="100"/>
    </location>
</feature>
<dbReference type="OrthoDB" id="2199940at2"/>
<dbReference type="PROSITE" id="PS51782">
    <property type="entry name" value="LYSM"/>
    <property type="match status" value="1"/>
</dbReference>
<sequence>MSKKDQDKKPWDQPIYDTSKEEMTSRSERRNKSEGKSINTVVLIMLVFLVVGVAVFAYFMLNDNKEKNTGVEKDTNSSVPYIVEGSTSSSTKETSTSTKETTSETEKESSSSEVQQAQQPEQQNQQQAQEQQQEQQPEAGGSYTVQAGDNLYRIALNHGMTTQELANLNGITPDTTLSVGQVLRTK</sequence>
<dbReference type="CDD" id="cd00118">
    <property type="entry name" value="LysM"/>
    <property type="match status" value="1"/>
</dbReference>
<evidence type="ECO:0000256" key="1">
    <source>
        <dbReference type="SAM" id="MobiDB-lite"/>
    </source>
</evidence>